<evidence type="ECO:0000259" key="1">
    <source>
        <dbReference type="Pfam" id="PF02591"/>
    </source>
</evidence>
<dbReference type="Proteomes" id="UP000319342">
    <property type="component" value="Chromosome"/>
</dbReference>
<keyword evidence="3" id="KW-1185">Reference proteome</keyword>
<dbReference type="AlphaFoldDB" id="A0A518D1N3"/>
<proteinExistence type="predicted"/>
<evidence type="ECO:0000313" key="3">
    <source>
        <dbReference type="Proteomes" id="UP000319342"/>
    </source>
</evidence>
<dbReference type="PANTHER" id="PTHR39082">
    <property type="entry name" value="PHOSPHOLIPASE C-BETA-2-RELATED"/>
    <property type="match status" value="1"/>
</dbReference>
<dbReference type="OrthoDB" id="260976at2"/>
<dbReference type="RefSeq" id="WP_145188608.1">
    <property type="nucleotide sequence ID" value="NZ_CP036290.1"/>
</dbReference>
<accession>A0A518D1N3</accession>
<name>A0A518D1N3_9BACT</name>
<dbReference type="InterPro" id="IPR052376">
    <property type="entry name" value="Oxidative_Scav/Glycosyltrans"/>
</dbReference>
<dbReference type="InterPro" id="IPR003743">
    <property type="entry name" value="Zf-RING_7"/>
</dbReference>
<gene>
    <name evidence="2" type="ORF">Pla163_25090</name>
</gene>
<dbReference type="Gene3D" id="1.10.287.1490">
    <property type="match status" value="1"/>
</dbReference>
<evidence type="ECO:0000313" key="2">
    <source>
        <dbReference type="EMBL" id="QDU85380.1"/>
    </source>
</evidence>
<reference evidence="2 3" key="1">
    <citation type="submission" date="2019-02" db="EMBL/GenBank/DDBJ databases">
        <title>Deep-cultivation of Planctomycetes and their phenomic and genomic characterization uncovers novel biology.</title>
        <authorList>
            <person name="Wiegand S."/>
            <person name="Jogler M."/>
            <person name="Boedeker C."/>
            <person name="Pinto D."/>
            <person name="Vollmers J."/>
            <person name="Rivas-Marin E."/>
            <person name="Kohn T."/>
            <person name="Peeters S.H."/>
            <person name="Heuer A."/>
            <person name="Rast P."/>
            <person name="Oberbeckmann S."/>
            <person name="Bunk B."/>
            <person name="Jeske O."/>
            <person name="Meyerdierks A."/>
            <person name="Storesund J.E."/>
            <person name="Kallscheuer N."/>
            <person name="Luecker S."/>
            <person name="Lage O.M."/>
            <person name="Pohl T."/>
            <person name="Merkel B.J."/>
            <person name="Hornburger P."/>
            <person name="Mueller R.-W."/>
            <person name="Bruemmer F."/>
            <person name="Labrenz M."/>
            <person name="Spormann A.M."/>
            <person name="Op den Camp H."/>
            <person name="Overmann J."/>
            <person name="Amann R."/>
            <person name="Jetten M.S.M."/>
            <person name="Mascher T."/>
            <person name="Medema M.H."/>
            <person name="Devos D.P."/>
            <person name="Kaster A.-K."/>
            <person name="Ovreas L."/>
            <person name="Rohde M."/>
            <person name="Galperin M.Y."/>
            <person name="Jogler C."/>
        </authorList>
    </citation>
    <scope>NUCLEOTIDE SEQUENCE [LARGE SCALE GENOMIC DNA]</scope>
    <source>
        <strain evidence="2 3">Pla163</strain>
    </source>
</reference>
<protein>
    <submittedName>
        <fullName evidence="2">Zinc ribbon domain protein</fullName>
    </submittedName>
</protein>
<dbReference type="EMBL" id="CP036290">
    <property type="protein sequence ID" value="QDU85380.1"/>
    <property type="molecule type" value="Genomic_DNA"/>
</dbReference>
<organism evidence="2 3">
    <name type="scientific">Rohdeia mirabilis</name>
    <dbReference type="NCBI Taxonomy" id="2528008"/>
    <lineage>
        <taxon>Bacteria</taxon>
        <taxon>Pseudomonadati</taxon>
        <taxon>Planctomycetota</taxon>
        <taxon>Planctomycetia</taxon>
        <taxon>Planctomycetia incertae sedis</taxon>
        <taxon>Rohdeia</taxon>
    </lineage>
</organism>
<dbReference type="Pfam" id="PF02591">
    <property type="entry name" value="Zn_ribbon_9"/>
    <property type="match status" value="1"/>
</dbReference>
<dbReference type="PANTHER" id="PTHR39082:SF1">
    <property type="entry name" value="SCAVENGER RECEPTOR CLASS A MEMBER 3"/>
    <property type="match status" value="1"/>
</dbReference>
<sequence>MRDVLRVLVDLQETDEDLFRIRRELARLPEERDQRRAEIDARIQRVKELDAEILKLSMQEKEVEDVARSNRQRIMKIETESGKTHDQALLAAYSHEQRNLRREISDNEDEILRSTEHRESLEIDRNQLREGIAADEADYAEYAANVEKEIAAASAKEAEMVKAREERMGNSVPADVRDTYEKLLEARDGMALAALEEKTCQGCYIQVPTNIYVRLMRSKDLVQCPNCQRILFMWD</sequence>
<feature type="domain" description="C4-type zinc ribbon" evidence="1">
    <location>
        <begin position="199"/>
        <end position="231"/>
    </location>
</feature>